<dbReference type="Gene3D" id="3.40.50.450">
    <property type="match status" value="1"/>
</dbReference>
<dbReference type="InterPro" id="IPR052341">
    <property type="entry name" value="LOG_family_nucleotidases"/>
</dbReference>
<dbReference type="InterPro" id="IPR041164">
    <property type="entry name" value="LDcluster4"/>
</dbReference>
<dbReference type="PANTHER" id="PTHR43393">
    <property type="entry name" value="CYTOKININ RIBOSIDE 5'-MONOPHOSPHATE PHOSPHORIBOHYDROLASE"/>
    <property type="match status" value="1"/>
</dbReference>
<gene>
    <name evidence="1" type="ORF">DI632_06120</name>
</gene>
<accession>A0A2W5B7G4</accession>
<evidence type="ECO:0000313" key="1">
    <source>
        <dbReference type="EMBL" id="PZO78861.1"/>
    </source>
</evidence>
<dbReference type="SUPFAM" id="SSF102405">
    <property type="entry name" value="MCP/YpsA-like"/>
    <property type="match status" value="1"/>
</dbReference>
<reference evidence="1 2" key="1">
    <citation type="submission" date="2017-08" db="EMBL/GenBank/DDBJ databases">
        <title>Infants hospitalized years apart are colonized by the same room-sourced microbial strains.</title>
        <authorList>
            <person name="Brooks B."/>
            <person name="Olm M.R."/>
            <person name="Firek B.A."/>
            <person name="Baker R."/>
            <person name="Thomas B.C."/>
            <person name="Morowitz M.J."/>
            <person name="Banfield J.F."/>
        </authorList>
    </citation>
    <scope>NUCLEOTIDE SEQUENCE [LARGE SCALE GENOMIC DNA]</scope>
    <source>
        <strain evidence="1">S2_018_000_R3_110</strain>
    </source>
</reference>
<proteinExistence type="predicted"/>
<dbReference type="NCBIfam" id="TIGR00725">
    <property type="entry name" value="TIGR00725 family protein"/>
    <property type="match status" value="1"/>
</dbReference>
<evidence type="ECO:0000313" key="2">
    <source>
        <dbReference type="Proteomes" id="UP000248614"/>
    </source>
</evidence>
<dbReference type="AlphaFoldDB" id="A0A2W5B7G4"/>
<dbReference type="PANTHER" id="PTHR43393:SF3">
    <property type="entry name" value="LYSINE DECARBOXYLASE-LIKE PROTEIN"/>
    <property type="match status" value="1"/>
</dbReference>
<organism evidence="1 2">
    <name type="scientific">Sphingomonas hengshuiensis</name>
    <dbReference type="NCBI Taxonomy" id="1609977"/>
    <lineage>
        <taxon>Bacteria</taxon>
        <taxon>Pseudomonadati</taxon>
        <taxon>Pseudomonadota</taxon>
        <taxon>Alphaproteobacteria</taxon>
        <taxon>Sphingomonadales</taxon>
        <taxon>Sphingomonadaceae</taxon>
        <taxon>Sphingomonas</taxon>
    </lineage>
</organism>
<dbReference type="InterPro" id="IPR005268">
    <property type="entry name" value="CHP00725"/>
</dbReference>
<protein>
    <submittedName>
        <fullName evidence="1">TIGR00725 family protein</fullName>
    </submittedName>
</protein>
<dbReference type="GO" id="GO:0005829">
    <property type="term" value="C:cytosol"/>
    <property type="evidence" value="ECO:0007669"/>
    <property type="project" value="TreeGrafter"/>
</dbReference>
<name>A0A2W5B7G4_9SPHN</name>
<dbReference type="Proteomes" id="UP000248614">
    <property type="component" value="Unassembled WGS sequence"/>
</dbReference>
<sequence length="217" mass="22344">MQYDEAAARLWSERGMFDAGRHDWMPTDGPATGSRVDLASASDAVERIGRHGRLLPVGVIGGRDASEDQCRIAFDMGRALAGAGFPVMTGGKGGIMQAACEGAATAGGLTIGILPDNEWTGANPFVTVPIATGLGSARNAIIARACFALVAVGGEYGTQTEMAFGMHFGRLVLAFGPGPAVAGVVAVRDTDDAIERIACRYLSLDDGGIDASDDGVR</sequence>
<comment type="caution">
    <text evidence="1">The sequence shown here is derived from an EMBL/GenBank/DDBJ whole genome shotgun (WGS) entry which is preliminary data.</text>
</comment>
<dbReference type="Pfam" id="PF18306">
    <property type="entry name" value="LDcluster4"/>
    <property type="match status" value="1"/>
</dbReference>
<dbReference type="EMBL" id="QFNF01000010">
    <property type="protein sequence ID" value="PZO78861.1"/>
    <property type="molecule type" value="Genomic_DNA"/>
</dbReference>